<accession>A0ABQ5V6K4</accession>
<dbReference type="NCBIfam" id="NF001138">
    <property type="entry name" value="PRK00143.1"/>
    <property type="match status" value="1"/>
</dbReference>
<reference evidence="12" key="2">
    <citation type="submission" date="2023-01" db="EMBL/GenBank/DDBJ databases">
        <title>Draft genome sequence of Algimonas ampicilliniresistens strain NBRC 108219.</title>
        <authorList>
            <person name="Sun Q."/>
            <person name="Mori K."/>
        </authorList>
    </citation>
    <scope>NUCLEOTIDE SEQUENCE</scope>
    <source>
        <strain evidence="12">NBRC 108219</strain>
    </source>
</reference>
<keyword evidence="2 9" id="KW-0808">Transferase</keyword>
<feature type="site" description="Interaction with tRNA" evidence="9">
    <location>
        <position position="380"/>
    </location>
</feature>
<keyword evidence="4 9" id="KW-0547">Nucleotide-binding</keyword>
<comment type="similarity">
    <text evidence="9">Belongs to the MnmA/TRMU family.</text>
</comment>
<evidence type="ECO:0000256" key="4">
    <source>
        <dbReference type="ARBA" id="ARBA00022741"/>
    </source>
</evidence>
<evidence type="ECO:0000313" key="13">
    <source>
        <dbReference type="Proteomes" id="UP001161391"/>
    </source>
</evidence>
<evidence type="ECO:0000256" key="3">
    <source>
        <dbReference type="ARBA" id="ARBA00022694"/>
    </source>
</evidence>
<sequence length="404" mass="43736">MGALTKGVDSGAPRPYIALAMAHAVLKKPLNSLGFAKSEAQTRVVVAMSGGVDSSVCAALLAREGYEVIGVTLQLYDHGAAVKSSKSCCAGQDIYDARRVAEMTGFPHYVLDYETNFRESVIEDFADTYLKGSTPIPCVRCNQTVKFRDLLAVAKDLGADCMATGHYIQRVDGPDGPELHRAYDGGKDQSYFLFATTPEQLDFLRFPLGHLDKSETRRLAEEMGLNVASKPDSQDICFVPEGRYTDVIEKIRPHAAQPGNIVDQAGTVLGQHRGVMYYTVGQRRGLGLGENTGTDPLFVIRIDADAKQVIVGPRSALQRSEIYLSEVNWIGPGTIADADGLAIKVKVRSTRPPESATLHVDGDEVLVRLAEPDIGISPGQACVFYEDRADAQRTLGGGWITRTA</sequence>
<dbReference type="InterPro" id="IPR023382">
    <property type="entry name" value="MnmA-like_central_sf"/>
</dbReference>
<gene>
    <name evidence="9 12" type="primary">mnmA</name>
    <name evidence="12" type="ORF">GCM10007853_00800</name>
</gene>
<dbReference type="InterPro" id="IPR004506">
    <property type="entry name" value="MnmA-like"/>
</dbReference>
<comment type="caution">
    <text evidence="9">Lacks conserved residue(s) required for the propagation of feature annotation.</text>
</comment>
<feature type="region of interest" description="Interaction with tRNA" evidence="9">
    <location>
        <begin position="187"/>
        <end position="189"/>
    </location>
</feature>
<evidence type="ECO:0000313" key="12">
    <source>
        <dbReference type="EMBL" id="GLQ22206.1"/>
    </source>
</evidence>
<evidence type="ECO:0000256" key="7">
    <source>
        <dbReference type="ARBA" id="ARBA00023157"/>
    </source>
</evidence>
<reference evidence="12" key="1">
    <citation type="journal article" date="2014" name="Int. J. Syst. Evol. Microbiol.">
        <title>Complete genome of a new Firmicutes species belonging to the dominant human colonic microbiota ('Ruminococcus bicirculans') reveals two chromosomes and a selective capacity to utilize plant glucans.</title>
        <authorList>
            <consortium name="NISC Comparative Sequencing Program"/>
            <person name="Wegmann U."/>
            <person name="Louis P."/>
            <person name="Goesmann A."/>
            <person name="Henrissat B."/>
            <person name="Duncan S.H."/>
            <person name="Flint H.J."/>
        </authorList>
    </citation>
    <scope>NUCLEOTIDE SEQUENCE</scope>
    <source>
        <strain evidence="12">NBRC 108219</strain>
    </source>
</reference>
<feature type="domain" description="tRNA-specific 2-thiouridylase MnmA-like C-terminal" evidence="10">
    <location>
        <begin position="320"/>
        <end position="400"/>
    </location>
</feature>
<evidence type="ECO:0000259" key="10">
    <source>
        <dbReference type="Pfam" id="PF20258"/>
    </source>
</evidence>
<comment type="caution">
    <text evidence="12">The sequence shown here is derived from an EMBL/GenBank/DDBJ whole genome shotgun (WGS) entry which is preliminary data.</text>
</comment>
<evidence type="ECO:0000256" key="9">
    <source>
        <dbReference type="HAMAP-Rule" id="MF_00144"/>
    </source>
</evidence>
<evidence type="ECO:0000256" key="8">
    <source>
        <dbReference type="ARBA" id="ARBA00051542"/>
    </source>
</evidence>
<dbReference type="CDD" id="cd01998">
    <property type="entry name" value="MnmA_TRMU-like"/>
    <property type="match status" value="1"/>
</dbReference>
<dbReference type="Gene3D" id="2.40.30.10">
    <property type="entry name" value="Translation factors"/>
    <property type="match status" value="1"/>
</dbReference>
<protein>
    <recommendedName>
        <fullName evidence="9">tRNA-specific 2-thiouridylase MnmA</fullName>
        <ecNumber evidence="9">2.8.1.13</ecNumber>
    </recommendedName>
</protein>
<feature type="binding site" evidence="9">
    <location>
        <position position="73"/>
    </location>
    <ligand>
        <name>ATP</name>
        <dbReference type="ChEBI" id="CHEBI:30616"/>
    </ligand>
</feature>
<evidence type="ECO:0000256" key="6">
    <source>
        <dbReference type="ARBA" id="ARBA00022884"/>
    </source>
</evidence>
<keyword evidence="6 9" id="KW-0694">RNA-binding</keyword>
<evidence type="ECO:0000256" key="5">
    <source>
        <dbReference type="ARBA" id="ARBA00022840"/>
    </source>
</evidence>
<comment type="subcellular location">
    <subcellularLocation>
        <location evidence="9">Cytoplasm</location>
    </subcellularLocation>
</comment>
<comment type="catalytic activity">
    <reaction evidence="8 9">
        <text>S-sulfanyl-L-cysteinyl-[protein] + uridine(34) in tRNA + AH2 + ATP = 2-thiouridine(34) in tRNA + L-cysteinyl-[protein] + A + AMP + diphosphate + H(+)</text>
        <dbReference type="Rhea" id="RHEA:47032"/>
        <dbReference type="Rhea" id="RHEA-COMP:10131"/>
        <dbReference type="Rhea" id="RHEA-COMP:11726"/>
        <dbReference type="Rhea" id="RHEA-COMP:11727"/>
        <dbReference type="Rhea" id="RHEA-COMP:11728"/>
        <dbReference type="ChEBI" id="CHEBI:13193"/>
        <dbReference type="ChEBI" id="CHEBI:15378"/>
        <dbReference type="ChEBI" id="CHEBI:17499"/>
        <dbReference type="ChEBI" id="CHEBI:29950"/>
        <dbReference type="ChEBI" id="CHEBI:30616"/>
        <dbReference type="ChEBI" id="CHEBI:33019"/>
        <dbReference type="ChEBI" id="CHEBI:61963"/>
        <dbReference type="ChEBI" id="CHEBI:65315"/>
        <dbReference type="ChEBI" id="CHEBI:87170"/>
        <dbReference type="ChEBI" id="CHEBI:456215"/>
        <dbReference type="EC" id="2.8.1.13"/>
    </reaction>
</comment>
<dbReference type="EC" id="2.8.1.13" evidence="9"/>
<organism evidence="12 13">
    <name type="scientific">Algimonas ampicilliniresistens</name>
    <dbReference type="NCBI Taxonomy" id="1298735"/>
    <lineage>
        <taxon>Bacteria</taxon>
        <taxon>Pseudomonadati</taxon>
        <taxon>Pseudomonadota</taxon>
        <taxon>Alphaproteobacteria</taxon>
        <taxon>Maricaulales</taxon>
        <taxon>Robiginitomaculaceae</taxon>
        <taxon>Algimonas</taxon>
    </lineage>
</organism>
<dbReference type="InterPro" id="IPR014729">
    <property type="entry name" value="Rossmann-like_a/b/a_fold"/>
</dbReference>
<keyword evidence="1 9" id="KW-0820">tRNA-binding</keyword>
<evidence type="ECO:0000256" key="1">
    <source>
        <dbReference type="ARBA" id="ARBA00022555"/>
    </source>
</evidence>
<name>A0ABQ5V6K4_9PROT</name>
<keyword evidence="5 9" id="KW-0067">ATP-binding</keyword>
<dbReference type="HAMAP" id="MF_00144">
    <property type="entry name" value="tRNA_thiouridyl_MnmA"/>
    <property type="match status" value="1"/>
</dbReference>
<feature type="binding site" evidence="9">
    <location>
        <position position="165"/>
    </location>
    <ligand>
        <name>ATP</name>
        <dbReference type="ChEBI" id="CHEBI:30616"/>
    </ligand>
</feature>
<keyword evidence="3 9" id="KW-0819">tRNA processing</keyword>
<feature type="active site" description="Nucleophile" evidence="9">
    <location>
        <position position="141"/>
    </location>
</feature>
<feature type="binding site" evidence="9">
    <location>
        <begin position="47"/>
        <end position="54"/>
    </location>
    <ligand>
        <name>ATP</name>
        <dbReference type="ChEBI" id="CHEBI:30616"/>
    </ligand>
</feature>
<dbReference type="PANTHER" id="PTHR11933:SF5">
    <property type="entry name" value="MITOCHONDRIAL TRNA-SPECIFIC 2-THIOURIDYLASE 1"/>
    <property type="match status" value="1"/>
</dbReference>
<dbReference type="SUPFAM" id="SSF52402">
    <property type="entry name" value="Adenine nucleotide alpha hydrolases-like"/>
    <property type="match status" value="1"/>
</dbReference>
<keyword evidence="7" id="KW-1015">Disulfide bond</keyword>
<dbReference type="NCBIfam" id="TIGR00420">
    <property type="entry name" value="trmU"/>
    <property type="match status" value="1"/>
</dbReference>
<dbReference type="Proteomes" id="UP001161391">
    <property type="component" value="Unassembled WGS sequence"/>
</dbReference>
<dbReference type="EMBL" id="BSNK01000001">
    <property type="protein sequence ID" value="GLQ22206.1"/>
    <property type="molecule type" value="Genomic_DNA"/>
</dbReference>
<dbReference type="InterPro" id="IPR046885">
    <property type="entry name" value="MnmA-like_C"/>
</dbReference>
<dbReference type="Gene3D" id="2.30.30.280">
    <property type="entry name" value="Adenine nucleotide alpha hydrolases-like domains"/>
    <property type="match status" value="1"/>
</dbReference>
<proteinExistence type="inferred from homology"/>
<feature type="domain" description="tRNA-specific 2-thiouridylase MnmA-like central" evidence="11">
    <location>
        <begin position="248"/>
        <end position="312"/>
    </location>
</feature>
<comment type="function">
    <text evidence="9">Catalyzes the 2-thiolation of uridine at the wobble position (U34) of tRNA, leading to the formation of s(2)U34.</text>
</comment>
<dbReference type="Pfam" id="PF20258">
    <property type="entry name" value="tRNA_Me_trans_C"/>
    <property type="match status" value="1"/>
</dbReference>
<dbReference type="Pfam" id="PF20259">
    <property type="entry name" value="tRNA_Me_trans_M"/>
    <property type="match status" value="1"/>
</dbReference>
<dbReference type="InterPro" id="IPR046884">
    <property type="entry name" value="MnmA-like_central"/>
</dbReference>
<evidence type="ECO:0000259" key="11">
    <source>
        <dbReference type="Pfam" id="PF20259"/>
    </source>
</evidence>
<dbReference type="PANTHER" id="PTHR11933">
    <property type="entry name" value="TRNA 5-METHYLAMINOMETHYL-2-THIOURIDYLATE -METHYLTRANSFERASE"/>
    <property type="match status" value="1"/>
</dbReference>
<feature type="site" description="Interaction with tRNA" evidence="9">
    <location>
        <position position="166"/>
    </location>
</feature>
<keyword evidence="9" id="KW-0963">Cytoplasm</keyword>
<dbReference type="Pfam" id="PF03054">
    <property type="entry name" value="tRNA_Me_trans"/>
    <property type="match status" value="1"/>
</dbReference>
<feature type="active site" description="Cysteine persulfide intermediate" evidence="9">
    <location>
        <position position="237"/>
    </location>
</feature>
<dbReference type="Gene3D" id="3.40.50.620">
    <property type="entry name" value="HUPs"/>
    <property type="match status" value="1"/>
</dbReference>
<evidence type="ECO:0000256" key="2">
    <source>
        <dbReference type="ARBA" id="ARBA00022679"/>
    </source>
</evidence>
<keyword evidence="13" id="KW-1185">Reference proteome</keyword>